<name>A0ABT8R5M8_9BACT</name>
<dbReference type="Pfam" id="PF02230">
    <property type="entry name" value="Abhydrolase_2"/>
    <property type="match status" value="1"/>
</dbReference>
<dbReference type="Proteomes" id="UP001168528">
    <property type="component" value="Unassembled WGS sequence"/>
</dbReference>
<dbReference type="Gene3D" id="3.40.50.1820">
    <property type="entry name" value="alpha/beta hydrolase"/>
    <property type="match status" value="1"/>
</dbReference>
<evidence type="ECO:0000313" key="2">
    <source>
        <dbReference type="EMBL" id="MDO1446067.1"/>
    </source>
</evidence>
<dbReference type="InterPro" id="IPR003140">
    <property type="entry name" value="PLipase/COase/thioEstase"/>
</dbReference>
<evidence type="ECO:0000259" key="1">
    <source>
        <dbReference type="Pfam" id="PF02230"/>
    </source>
</evidence>
<feature type="domain" description="Phospholipase/carboxylesterase/thioesterase" evidence="1">
    <location>
        <begin position="22"/>
        <end position="215"/>
    </location>
</feature>
<reference evidence="2" key="1">
    <citation type="submission" date="2023-07" db="EMBL/GenBank/DDBJ databases">
        <title>The genome sequence of Rhodocytophaga aerolata KACC 12507.</title>
        <authorList>
            <person name="Zhang X."/>
        </authorList>
    </citation>
    <scope>NUCLEOTIDE SEQUENCE</scope>
    <source>
        <strain evidence="2">KACC 12507</strain>
    </source>
</reference>
<gene>
    <name evidence="2" type="ORF">Q0590_07385</name>
</gene>
<keyword evidence="3" id="KW-1185">Reference proteome</keyword>
<accession>A0ABT8R5M8</accession>
<protein>
    <submittedName>
        <fullName evidence="2">Phospholipase</fullName>
    </submittedName>
</protein>
<dbReference type="RefSeq" id="WP_302036869.1">
    <property type="nucleotide sequence ID" value="NZ_JAUKPO010000003.1"/>
</dbReference>
<sequence>MEGNYIQVHKTARYFTLGQLSPETQAVWFVCHGYGQLANYFLKKFDVLENDQTFVVAPEALNRFYLQGFTGRIGATWMTKEERLTEIEDYINYLNQLYDNILLDRDISKIHINILGFSQGVATVCRWITSRGMKVDNLILWAGQLPADMNLDLSREVLAQTTMYVIYGLQDEFLTNIPHDEYVKNFSVAGFTPHILSFDGKHEIHRETLGRLRDHMINTKKGL</sequence>
<comment type="caution">
    <text evidence="2">The sequence shown here is derived from an EMBL/GenBank/DDBJ whole genome shotgun (WGS) entry which is preliminary data.</text>
</comment>
<proteinExistence type="predicted"/>
<dbReference type="EMBL" id="JAUKPO010000003">
    <property type="protein sequence ID" value="MDO1446067.1"/>
    <property type="molecule type" value="Genomic_DNA"/>
</dbReference>
<dbReference type="InterPro" id="IPR029058">
    <property type="entry name" value="AB_hydrolase_fold"/>
</dbReference>
<evidence type="ECO:0000313" key="3">
    <source>
        <dbReference type="Proteomes" id="UP001168528"/>
    </source>
</evidence>
<dbReference type="SUPFAM" id="SSF53474">
    <property type="entry name" value="alpha/beta-Hydrolases"/>
    <property type="match status" value="1"/>
</dbReference>
<organism evidence="2 3">
    <name type="scientific">Rhodocytophaga aerolata</name>
    <dbReference type="NCBI Taxonomy" id="455078"/>
    <lineage>
        <taxon>Bacteria</taxon>
        <taxon>Pseudomonadati</taxon>
        <taxon>Bacteroidota</taxon>
        <taxon>Cytophagia</taxon>
        <taxon>Cytophagales</taxon>
        <taxon>Rhodocytophagaceae</taxon>
        <taxon>Rhodocytophaga</taxon>
    </lineage>
</organism>